<gene>
    <name evidence="2" type="ORF">PHYPSEUDO_008189</name>
</gene>
<dbReference type="EMBL" id="JAGDFM010000033">
    <property type="protein sequence ID" value="KAG7390361.1"/>
    <property type="molecule type" value="Genomic_DNA"/>
</dbReference>
<feature type="compositionally biased region" description="Basic residues" evidence="1">
    <location>
        <begin position="160"/>
        <end position="192"/>
    </location>
</feature>
<dbReference type="AlphaFoldDB" id="A0A8T1WAT5"/>
<feature type="compositionally biased region" description="Basic and acidic residues" evidence="1">
    <location>
        <begin position="97"/>
        <end position="114"/>
    </location>
</feature>
<protein>
    <submittedName>
        <fullName evidence="2">Uncharacterized protein</fullName>
    </submittedName>
</protein>
<feature type="compositionally biased region" description="Acidic residues" evidence="1">
    <location>
        <begin position="243"/>
        <end position="260"/>
    </location>
</feature>
<feature type="compositionally biased region" description="Low complexity" evidence="1">
    <location>
        <begin position="79"/>
        <end position="91"/>
    </location>
</feature>
<dbReference type="OrthoDB" id="76598at2759"/>
<keyword evidence="3" id="KW-1185">Reference proteome</keyword>
<proteinExistence type="predicted"/>
<feature type="compositionally biased region" description="Acidic residues" evidence="1">
    <location>
        <begin position="274"/>
        <end position="296"/>
    </location>
</feature>
<dbReference type="Proteomes" id="UP000694044">
    <property type="component" value="Unassembled WGS sequence"/>
</dbReference>
<accession>A0A8T1WAT5</accession>
<feature type="region of interest" description="Disordered" evidence="1">
    <location>
        <begin position="530"/>
        <end position="556"/>
    </location>
</feature>
<comment type="caution">
    <text evidence="2">The sequence shown here is derived from an EMBL/GenBank/DDBJ whole genome shotgun (WGS) entry which is preliminary data.</text>
</comment>
<sequence>MATVGVVYTTDGPVQFGRVAGKMVKRRGLFKLKVQLPSDDEDNEREVKREVADSSDSSFDGSTSGSQAETKGNKDSRKSGNSSSSSGSSSQEDSDVEEKPRGRTHKVAEIKMESSSEEEDSSASDLGSSESEESEAEEETPRKKNKSSSNTKKSLVTTVKKQRVTRTKKTNAAKAKKKKSGSNSLKRLKRMRMSGSSSDENSELEESQPLDTNDSVKLEVDKDADDTEEEMDMMKEEAVGSDTDLDEDWQPPSQDEEAGADAELTKKRDRIVEDNDDEWRGDEWEEEDMPTDGEKDEEVCAGDVAHAKFVLRNITIHVPLLEETAIRRGVKLSGPPREFATTHSDEYARFSQDPSEILEDYEVMADIRQSQPNPREQDVPKESPFAQVPRPIVALAAEALHRSSRKRKRIARSKNCDEHAPSAAALLNTARTAGQFGDHFVESLLSANGKALQGIGSEFDYDKRCWSSLPTKKKPIANWRFVLEHVQKTLGTSDSDDAICPPMKQKTLERITKRLKKLYGYTTQHEEYDVFAGEAPTSSNNAEDTAPEEQASQDSE</sequence>
<feature type="compositionally biased region" description="Acidic residues" evidence="1">
    <location>
        <begin position="222"/>
        <end position="231"/>
    </location>
</feature>
<feature type="region of interest" description="Disordered" evidence="1">
    <location>
        <begin position="34"/>
        <end position="296"/>
    </location>
</feature>
<feature type="compositionally biased region" description="Low complexity" evidence="1">
    <location>
        <begin position="147"/>
        <end position="159"/>
    </location>
</feature>
<name>A0A8T1WAT5_9STRA</name>
<feature type="compositionally biased region" description="Low complexity" evidence="1">
    <location>
        <begin position="54"/>
        <end position="66"/>
    </location>
</feature>
<evidence type="ECO:0000256" key="1">
    <source>
        <dbReference type="SAM" id="MobiDB-lite"/>
    </source>
</evidence>
<evidence type="ECO:0000313" key="2">
    <source>
        <dbReference type="EMBL" id="KAG7390361.1"/>
    </source>
</evidence>
<reference evidence="2" key="1">
    <citation type="submission" date="2021-02" db="EMBL/GenBank/DDBJ databases">
        <authorList>
            <person name="Palmer J.M."/>
        </authorList>
    </citation>
    <scope>NUCLEOTIDE SEQUENCE</scope>
    <source>
        <strain evidence="2">SCRP734</strain>
    </source>
</reference>
<organism evidence="2 3">
    <name type="scientific">Phytophthora pseudosyringae</name>
    <dbReference type="NCBI Taxonomy" id="221518"/>
    <lineage>
        <taxon>Eukaryota</taxon>
        <taxon>Sar</taxon>
        <taxon>Stramenopiles</taxon>
        <taxon>Oomycota</taxon>
        <taxon>Peronosporomycetes</taxon>
        <taxon>Peronosporales</taxon>
        <taxon>Peronosporaceae</taxon>
        <taxon>Phytophthora</taxon>
    </lineage>
</organism>
<feature type="compositionally biased region" description="Basic and acidic residues" evidence="1">
    <location>
        <begin position="263"/>
        <end position="273"/>
    </location>
</feature>
<evidence type="ECO:0000313" key="3">
    <source>
        <dbReference type="Proteomes" id="UP000694044"/>
    </source>
</evidence>